<comment type="caution">
    <text evidence="1">The sequence shown here is derived from an EMBL/GenBank/DDBJ whole genome shotgun (WGS) entry which is preliminary data.</text>
</comment>
<sequence length="76" mass="8486">MDADRDKLMRLVIPETLYQDILHHYHVGSKGSIELINGSEIISTGEACIRAFKDMWANCETGKNKPQIQGESPGNL</sequence>
<dbReference type="OrthoDB" id="10030726at2759"/>
<reference evidence="1 2" key="1">
    <citation type="journal article" date="2017" name="Genome Biol. Evol.">
        <title>Phytophthora megakarya and P. palmivora, closely related causal agents of cacao black pod rot, underwent increases in genome sizes and gene numbers by different mechanisms.</title>
        <authorList>
            <person name="Ali S.S."/>
            <person name="Shao J."/>
            <person name="Lary D.J."/>
            <person name="Kronmiller B."/>
            <person name="Shen D."/>
            <person name="Strem M.D."/>
            <person name="Amoako-Attah I."/>
            <person name="Akrofi A.Y."/>
            <person name="Begoude B.A."/>
            <person name="Ten Hoopen G.M."/>
            <person name="Coulibaly K."/>
            <person name="Kebe B.I."/>
            <person name="Melnick R.L."/>
            <person name="Guiltinan M.J."/>
            <person name="Tyler B.M."/>
            <person name="Meinhardt L.W."/>
            <person name="Bailey B.A."/>
        </authorList>
    </citation>
    <scope>NUCLEOTIDE SEQUENCE [LARGE SCALE GENOMIC DNA]</scope>
    <source>
        <strain evidence="2">sbr112.9</strain>
    </source>
</reference>
<evidence type="ECO:0000313" key="1">
    <source>
        <dbReference type="EMBL" id="POM67077.1"/>
    </source>
</evidence>
<keyword evidence="1" id="KW-0695">RNA-directed DNA polymerase</keyword>
<dbReference type="AlphaFoldDB" id="A0A2P4XNF8"/>
<dbReference type="EMBL" id="NCKW01009479">
    <property type="protein sequence ID" value="POM67077.1"/>
    <property type="molecule type" value="Genomic_DNA"/>
</dbReference>
<organism evidence="1 2">
    <name type="scientific">Phytophthora palmivora</name>
    <dbReference type="NCBI Taxonomy" id="4796"/>
    <lineage>
        <taxon>Eukaryota</taxon>
        <taxon>Sar</taxon>
        <taxon>Stramenopiles</taxon>
        <taxon>Oomycota</taxon>
        <taxon>Peronosporomycetes</taxon>
        <taxon>Peronosporales</taxon>
        <taxon>Peronosporaceae</taxon>
        <taxon>Phytophthora</taxon>
    </lineage>
</organism>
<dbReference type="GO" id="GO:0003964">
    <property type="term" value="F:RNA-directed DNA polymerase activity"/>
    <property type="evidence" value="ECO:0007669"/>
    <property type="project" value="UniProtKB-KW"/>
</dbReference>
<name>A0A2P4XNF8_9STRA</name>
<gene>
    <name evidence="1" type="ORF">PHPALM_16981</name>
</gene>
<accession>A0A2P4XNF8</accession>
<keyword evidence="1" id="KW-0548">Nucleotidyltransferase</keyword>
<keyword evidence="2" id="KW-1185">Reference proteome</keyword>
<evidence type="ECO:0000313" key="2">
    <source>
        <dbReference type="Proteomes" id="UP000237271"/>
    </source>
</evidence>
<proteinExistence type="predicted"/>
<dbReference type="Proteomes" id="UP000237271">
    <property type="component" value="Unassembled WGS sequence"/>
</dbReference>
<keyword evidence="1" id="KW-0808">Transferase</keyword>
<protein>
    <submittedName>
        <fullName evidence="1">Reverse transcriptase</fullName>
    </submittedName>
</protein>